<keyword evidence="1" id="KW-0732">Signal</keyword>
<evidence type="ECO:0000313" key="3">
    <source>
        <dbReference type="EnsemblMetazoa" id="ASIC014141-PA"/>
    </source>
</evidence>
<evidence type="ECO:0000313" key="2">
    <source>
        <dbReference type="EMBL" id="KFB46143.1"/>
    </source>
</evidence>
<feature type="chain" id="PRO_5001784642" description="Secreted protein" evidence="1">
    <location>
        <begin position="21"/>
        <end position="76"/>
    </location>
</feature>
<name>A0A084W7E9_ANOSI</name>
<dbReference type="EnsemblMetazoa" id="ASIC014141-RA">
    <property type="protein sequence ID" value="ASIC014141-PA"/>
    <property type="gene ID" value="ASIC014141"/>
</dbReference>
<evidence type="ECO:0000256" key="1">
    <source>
        <dbReference type="SAM" id="SignalP"/>
    </source>
</evidence>
<feature type="signal peptide" evidence="1">
    <location>
        <begin position="1"/>
        <end position="20"/>
    </location>
</feature>
<evidence type="ECO:0000313" key="4">
    <source>
        <dbReference type="Proteomes" id="UP000030765"/>
    </source>
</evidence>
<dbReference type="EMBL" id="ATLV01021230">
    <property type="status" value="NOT_ANNOTATED_CDS"/>
    <property type="molecule type" value="Genomic_DNA"/>
</dbReference>
<protein>
    <recommendedName>
        <fullName evidence="5">Secreted protein</fullName>
    </recommendedName>
</protein>
<dbReference type="VEuPathDB" id="VectorBase:ASIC014141"/>
<dbReference type="Proteomes" id="UP000030765">
    <property type="component" value="Unassembled WGS sequence"/>
</dbReference>
<organism evidence="2">
    <name type="scientific">Anopheles sinensis</name>
    <name type="common">Mosquito</name>
    <dbReference type="NCBI Taxonomy" id="74873"/>
    <lineage>
        <taxon>Eukaryota</taxon>
        <taxon>Metazoa</taxon>
        <taxon>Ecdysozoa</taxon>
        <taxon>Arthropoda</taxon>
        <taxon>Hexapoda</taxon>
        <taxon>Insecta</taxon>
        <taxon>Pterygota</taxon>
        <taxon>Neoptera</taxon>
        <taxon>Endopterygota</taxon>
        <taxon>Diptera</taxon>
        <taxon>Nematocera</taxon>
        <taxon>Culicoidea</taxon>
        <taxon>Culicidae</taxon>
        <taxon>Anophelinae</taxon>
        <taxon>Anopheles</taxon>
    </lineage>
</organism>
<sequence length="76" mass="8565">MGHSLRLRLMLCNLKLLVLAGTIQKSIAVGEDSPSHQLRQSVIIIIVIILLGRIPVTEEKRWLQPQLRNLVTFAIV</sequence>
<dbReference type="AlphaFoldDB" id="A0A084W7E9"/>
<reference evidence="2 4" key="1">
    <citation type="journal article" date="2014" name="BMC Genomics">
        <title>Genome sequence of Anopheles sinensis provides insight into genetics basis of mosquito competence for malaria parasites.</title>
        <authorList>
            <person name="Zhou D."/>
            <person name="Zhang D."/>
            <person name="Ding G."/>
            <person name="Shi L."/>
            <person name="Hou Q."/>
            <person name="Ye Y."/>
            <person name="Xu Y."/>
            <person name="Zhou H."/>
            <person name="Xiong C."/>
            <person name="Li S."/>
            <person name="Yu J."/>
            <person name="Hong S."/>
            <person name="Yu X."/>
            <person name="Zou P."/>
            <person name="Chen C."/>
            <person name="Chang X."/>
            <person name="Wang W."/>
            <person name="Lv Y."/>
            <person name="Sun Y."/>
            <person name="Ma L."/>
            <person name="Shen B."/>
            <person name="Zhu C."/>
        </authorList>
    </citation>
    <scope>NUCLEOTIDE SEQUENCE [LARGE SCALE GENOMIC DNA]</scope>
</reference>
<keyword evidence="4" id="KW-1185">Reference proteome</keyword>
<accession>A0A084W7E9</accession>
<dbReference type="EMBL" id="KE525315">
    <property type="protein sequence ID" value="KFB46143.1"/>
    <property type="molecule type" value="Genomic_DNA"/>
</dbReference>
<gene>
    <name evidence="2" type="ORF">ZHAS_00014141</name>
</gene>
<proteinExistence type="predicted"/>
<reference evidence="3" key="2">
    <citation type="submission" date="2020-05" db="UniProtKB">
        <authorList>
            <consortium name="EnsemblMetazoa"/>
        </authorList>
    </citation>
    <scope>IDENTIFICATION</scope>
</reference>
<evidence type="ECO:0008006" key="5">
    <source>
        <dbReference type="Google" id="ProtNLM"/>
    </source>
</evidence>